<evidence type="ECO:0000313" key="1">
    <source>
        <dbReference type="EMBL" id="KAF3688168.1"/>
    </source>
</evidence>
<sequence>MRSDTVCVYVGFPAIATLTAGDQLLLHTFVCSIRGFCPETMEDNYRKTRQHKQSSPLLCWFPSSQCWTRSVHRKHRDTLGIYVQDEQLDLH</sequence>
<dbReference type="EMBL" id="CM015714">
    <property type="protein sequence ID" value="KAF3688168.1"/>
    <property type="molecule type" value="Genomic_DNA"/>
</dbReference>
<proteinExistence type="predicted"/>
<gene>
    <name evidence="1" type="ORF">EXN66_Car003840</name>
</gene>
<protein>
    <submittedName>
        <fullName evidence="1">Uncharacterized protein</fullName>
    </submittedName>
</protein>
<reference evidence="2" key="2">
    <citation type="submission" date="2019-02" db="EMBL/GenBank/DDBJ databases">
        <title>Opniocepnalus argus Var Kimnra genome.</title>
        <authorList>
            <person name="Zhou C."/>
            <person name="Xiao S."/>
        </authorList>
    </citation>
    <scope>NUCLEOTIDE SEQUENCE [LARGE SCALE GENOMIC DNA]</scope>
</reference>
<reference evidence="1 2" key="1">
    <citation type="submission" date="2019-02" db="EMBL/GenBank/DDBJ databases">
        <title>Opniocepnalus argus genome.</title>
        <authorList>
            <person name="Zhou C."/>
            <person name="Xiao S."/>
        </authorList>
    </citation>
    <scope>NUCLEOTIDE SEQUENCE [LARGE SCALE GENOMIC DNA]</scope>
    <source>
        <strain evidence="1">OARG1902GOOAL</strain>
        <tissue evidence="1">Muscle</tissue>
    </source>
</reference>
<dbReference type="Proteomes" id="UP000503349">
    <property type="component" value="Chromosome 3"/>
</dbReference>
<organism evidence="1 2">
    <name type="scientific">Channa argus</name>
    <name type="common">Northern snakehead</name>
    <name type="synonym">Ophicephalus argus</name>
    <dbReference type="NCBI Taxonomy" id="215402"/>
    <lineage>
        <taxon>Eukaryota</taxon>
        <taxon>Metazoa</taxon>
        <taxon>Chordata</taxon>
        <taxon>Craniata</taxon>
        <taxon>Vertebrata</taxon>
        <taxon>Euteleostomi</taxon>
        <taxon>Actinopterygii</taxon>
        <taxon>Neopterygii</taxon>
        <taxon>Teleostei</taxon>
        <taxon>Neoteleostei</taxon>
        <taxon>Acanthomorphata</taxon>
        <taxon>Anabantaria</taxon>
        <taxon>Anabantiformes</taxon>
        <taxon>Channoidei</taxon>
        <taxon>Channidae</taxon>
        <taxon>Channa</taxon>
    </lineage>
</organism>
<accession>A0A6G1PDS4</accession>
<name>A0A6G1PDS4_CHAAH</name>
<evidence type="ECO:0000313" key="2">
    <source>
        <dbReference type="Proteomes" id="UP000503349"/>
    </source>
</evidence>
<dbReference type="AlphaFoldDB" id="A0A6G1PDS4"/>
<keyword evidence="2" id="KW-1185">Reference proteome</keyword>